<feature type="signal peptide" evidence="2">
    <location>
        <begin position="1"/>
        <end position="21"/>
    </location>
</feature>
<gene>
    <name evidence="4" type="ORF">GCM10007977_082990</name>
</gene>
<reference evidence="4" key="2">
    <citation type="submission" date="2020-09" db="EMBL/GenBank/DDBJ databases">
        <authorList>
            <person name="Sun Q."/>
            <person name="Ohkuma M."/>
        </authorList>
    </citation>
    <scope>NUCLEOTIDE SEQUENCE</scope>
    <source>
        <strain evidence="4">JCM 19831</strain>
    </source>
</reference>
<protein>
    <recommendedName>
        <fullName evidence="3">Septum formation-related domain-containing protein</fullName>
    </recommendedName>
</protein>
<comment type="caution">
    <text evidence="4">The sequence shown here is derived from an EMBL/GenBank/DDBJ whole genome shotgun (WGS) entry which is preliminary data.</text>
</comment>
<keyword evidence="5" id="KW-1185">Reference proteome</keyword>
<evidence type="ECO:0000256" key="2">
    <source>
        <dbReference type="SAM" id="SignalP"/>
    </source>
</evidence>
<evidence type="ECO:0000256" key="1">
    <source>
        <dbReference type="SAM" id="MobiDB-lite"/>
    </source>
</evidence>
<evidence type="ECO:0000313" key="5">
    <source>
        <dbReference type="Proteomes" id="UP000642070"/>
    </source>
</evidence>
<sequence>MRRLLLVAWALLLGAAGCSEASGSSDSAAPSAPSASTSTAAEPKDPAVGDCWTTTAYEASDALAFDFTAPVDCAAEHHMETVHVGRITGTLAAGAEVPARTDFAPLYAECEKAAETYLGAAWHTGQVYVYMHPPTIPEWRAGVRSFRCDVAAVDLQNNRLVPVKETFKDSLRPGSPRTIGCAKRVVSGGRTTNLAPVACTEPHYAEFVGFARRTDVAEFPTEFMAFANLFDAECERQALAYTGMSRSHASRTVGALPFRTTTGIGWQHGDRSARCYVTAKGKELGRSLKGVGNVSL</sequence>
<organism evidence="4 5">
    <name type="scientific">Dactylosporangium sucinum</name>
    <dbReference type="NCBI Taxonomy" id="1424081"/>
    <lineage>
        <taxon>Bacteria</taxon>
        <taxon>Bacillati</taxon>
        <taxon>Actinomycetota</taxon>
        <taxon>Actinomycetes</taxon>
        <taxon>Micromonosporales</taxon>
        <taxon>Micromonosporaceae</taxon>
        <taxon>Dactylosporangium</taxon>
    </lineage>
</organism>
<feature type="region of interest" description="Disordered" evidence="1">
    <location>
        <begin position="19"/>
        <end position="45"/>
    </location>
</feature>
<name>A0A917X5C3_9ACTN</name>
<evidence type="ECO:0000313" key="4">
    <source>
        <dbReference type="EMBL" id="GGM68630.1"/>
    </source>
</evidence>
<dbReference type="Pfam" id="PF13845">
    <property type="entry name" value="Septum_form"/>
    <property type="match status" value="1"/>
</dbReference>
<proteinExistence type="predicted"/>
<accession>A0A917X5C3</accession>
<keyword evidence="2" id="KW-0732">Signal</keyword>
<feature type="chain" id="PRO_5037033803" description="Septum formation-related domain-containing protein" evidence="2">
    <location>
        <begin position="22"/>
        <end position="296"/>
    </location>
</feature>
<dbReference type="RefSeq" id="WP_190255558.1">
    <property type="nucleotide sequence ID" value="NZ_BMPI01000058.1"/>
</dbReference>
<dbReference type="InterPro" id="IPR026004">
    <property type="entry name" value="Septum_form"/>
</dbReference>
<feature type="domain" description="Septum formation-related" evidence="3">
    <location>
        <begin position="49"/>
        <end position="275"/>
    </location>
</feature>
<dbReference type="AlphaFoldDB" id="A0A917X5C3"/>
<dbReference type="PROSITE" id="PS51257">
    <property type="entry name" value="PROKAR_LIPOPROTEIN"/>
    <property type="match status" value="1"/>
</dbReference>
<evidence type="ECO:0000259" key="3">
    <source>
        <dbReference type="Pfam" id="PF13845"/>
    </source>
</evidence>
<reference evidence="4" key="1">
    <citation type="journal article" date="2014" name="Int. J. Syst. Evol. Microbiol.">
        <title>Complete genome sequence of Corynebacterium casei LMG S-19264T (=DSM 44701T), isolated from a smear-ripened cheese.</title>
        <authorList>
            <consortium name="US DOE Joint Genome Institute (JGI-PGF)"/>
            <person name="Walter F."/>
            <person name="Albersmeier A."/>
            <person name="Kalinowski J."/>
            <person name="Ruckert C."/>
        </authorList>
    </citation>
    <scope>NUCLEOTIDE SEQUENCE</scope>
    <source>
        <strain evidence="4">JCM 19831</strain>
    </source>
</reference>
<dbReference type="EMBL" id="BMPI01000058">
    <property type="protein sequence ID" value="GGM68630.1"/>
    <property type="molecule type" value="Genomic_DNA"/>
</dbReference>
<dbReference type="Proteomes" id="UP000642070">
    <property type="component" value="Unassembled WGS sequence"/>
</dbReference>
<feature type="compositionally biased region" description="Low complexity" evidence="1">
    <location>
        <begin position="19"/>
        <end position="41"/>
    </location>
</feature>